<comment type="caution">
    <text evidence="1">The sequence shown here is derived from an EMBL/GenBank/DDBJ whole genome shotgun (WGS) entry which is preliminary data.</text>
</comment>
<protein>
    <submittedName>
        <fullName evidence="1">DUF4362 domain-containing protein</fullName>
    </submittedName>
</protein>
<dbReference type="EMBL" id="JAAAMU010000038">
    <property type="protein sequence ID" value="NBC73576.1"/>
    <property type="molecule type" value="Genomic_DNA"/>
</dbReference>
<sequence>MKKIIWLLSFVIVILGIGLFYSIRLNVTNKNDYLQRSILYKFDQTDLNRINTFYERFLNHEGDYLVVIGPTIDSGPAITNINSNGKEIVWINDMSRDAYSNGAIAVYKCKKLNKEEKYSSTVFSVSNCEGYLEDDIKGYIAFPKKYMKVFPAGVNIS</sequence>
<evidence type="ECO:0000313" key="2">
    <source>
        <dbReference type="Proteomes" id="UP000558113"/>
    </source>
</evidence>
<organism evidence="1 2">
    <name type="scientific">Paenibacillus sacheonensis</name>
    <dbReference type="NCBI Taxonomy" id="742054"/>
    <lineage>
        <taxon>Bacteria</taxon>
        <taxon>Bacillati</taxon>
        <taxon>Bacillota</taxon>
        <taxon>Bacilli</taxon>
        <taxon>Bacillales</taxon>
        <taxon>Paenibacillaceae</taxon>
        <taxon>Paenibacillus</taxon>
    </lineage>
</organism>
<gene>
    <name evidence="1" type="ORF">GT003_31955</name>
</gene>
<accession>A0A7X5C293</accession>
<dbReference type="OrthoDB" id="2616460at2"/>
<keyword evidence="2" id="KW-1185">Reference proteome</keyword>
<name>A0A7X5C293_9BACL</name>
<dbReference type="Proteomes" id="UP000558113">
    <property type="component" value="Unassembled WGS sequence"/>
</dbReference>
<dbReference type="RefSeq" id="WP_161705747.1">
    <property type="nucleotide sequence ID" value="NZ_JAAAMU010000038.1"/>
</dbReference>
<proteinExistence type="predicted"/>
<evidence type="ECO:0000313" key="1">
    <source>
        <dbReference type="EMBL" id="NBC73576.1"/>
    </source>
</evidence>
<reference evidence="1 2" key="1">
    <citation type="submission" date="2020-01" db="EMBL/GenBank/DDBJ databases">
        <title>Paenibacillus soybeanensis sp. nov. isolated from the nodules of soybean (Glycine max(L.) Merr).</title>
        <authorList>
            <person name="Wang H."/>
        </authorList>
    </citation>
    <scope>NUCLEOTIDE SEQUENCE [LARGE SCALE GENOMIC DNA]</scope>
    <source>
        <strain evidence="1 2">DSM 23054</strain>
    </source>
</reference>
<dbReference type="AlphaFoldDB" id="A0A7X5C293"/>